<name>A0ABV2KDZ7_SPOPS</name>
<accession>A0ABV2KDZ7</accession>
<dbReference type="InterPro" id="IPR029756">
    <property type="entry name" value="MTH1187/YkoF-like"/>
</dbReference>
<dbReference type="Proteomes" id="UP001549104">
    <property type="component" value="Unassembled WGS sequence"/>
</dbReference>
<protein>
    <recommendedName>
        <fullName evidence="1">Thiamin/hydroxymethyl pyrimidine-binding YkoF putative domain-containing protein</fullName>
    </recommendedName>
</protein>
<keyword evidence="3" id="KW-1185">Reference proteome</keyword>
<dbReference type="SUPFAM" id="SSF89957">
    <property type="entry name" value="MTH1187/YkoF-like"/>
    <property type="match status" value="1"/>
</dbReference>
<gene>
    <name evidence="2" type="ORF">ABIC55_003400</name>
</gene>
<organism evidence="2 3">
    <name type="scientific">Sporosarcina psychrophila</name>
    <name type="common">Bacillus psychrophilus</name>
    <dbReference type="NCBI Taxonomy" id="1476"/>
    <lineage>
        <taxon>Bacteria</taxon>
        <taxon>Bacillati</taxon>
        <taxon>Bacillota</taxon>
        <taxon>Bacilli</taxon>
        <taxon>Bacillales</taxon>
        <taxon>Caryophanaceae</taxon>
        <taxon>Sporosarcina</taxon>
    </lineage>
</organism>
<proteinExistence type="predicted"/>
<reference evidence="2 3" key="1">
    <citation type="submission" date="2024-06" db="EMBL/GenBank/DDBJ databases">
        <title>Sorghum-associated microbial communities from plants grown in Nebraska, USA.</title>
        <authorList>
            <person name="Schachtman D."/>
        </authorList>
    </citation>
    <scope>NUCLEOTIDE SEQUENCE [LARGE SCALE GENOMIC DNA]</scope>
    <source>
        <strain evidence="2 3">1288</strain>
    </source>
</reference>
<evidence type="ECO:0000313" key="2">
    <source>
        <dbReference type="EMBL" id="MET3658283.1"/>
    </source>
</evidence>
<dbReference type="RefSeq" id="WP_354313930.1">
    <property type="nucleotide sequence ID" value="NZ_JBEPME010000005.1"/>
</dbReference>
<dbReference type="InterPro" id="IPR011522">
    <property type="entry name" value="Thiamin/HMP-bd_put_YkoF"/>
</dbReference>
<dbReference type="Pfam" id="PF07615">
    <property type="entry name" value="Ykof"/>
    <property type="match status" value="2"/>
</dbReference>
<evidence type="ECO:0000313" key="3">
    <source>
        <dbReference type="Proteomes" id="UP001549104"/>
    </source>
</evidence>
<dbReference type="Gene3D" id="3.30.70.930">
    <property type="match status" value="2"/>
</dbReference>
<evidence type="ECO:0000259" key="1">
    <source>
        <dbReference type="Pfam" id="PF07615"/>
    </source>
</evidence>
<feature type="domain" description="Thiamin/hydroxymethyl pyrimidine-binding YkoF putative" evidence="1">
    <location>
        <begin position="8"/>
        <end position="83"/>
    </location>
</feature>
<comment type="caution">
    <text evidence="2">The sequence shown here is derived from an EMBL/GenBank/DDBJ whole genome shotgun (WGS) entry which is preliminary data.</text>
</comment>
<dbReference type="EMBL" id="JBEPME010000005">
    <property type="protein sequence ID" value="MET3658283.1"/>
    <property type="molecule type" value="Genomic_DNA"/>
</dbReference>
<sequence>MKKNLITLQFSIHPMTNNFIEIIKGALQGVDTSNVTMSTDDVASTMIGEQEAVFDAVKAMIIHASKSGTHIAFNGTFSSGCPSVVHEFHEPSEQKFRINQESYAPFQQYVSAKFNLYPLGQPDYMDSIGSEISRLKNSDLYNATSKNGSGLHGDVHPVFLFLEDSFSSVQSHVIMTVNMSVNSPSHKNV</sequence>
<feature type="domain" description="Thiamin/hydroxymethyl pyrimidine-binding YkoF putative" evidence="1">
    <location>
        <begin position="110"/>
        <end position="185"/>
    </location>
</feature>